<gene>
    <name evidence="1" type="ORF">LEP1GSC058_0864</name>
</gene>
<dbReference type="Proteomes" id="UP000014540">
    <property type="component" value="Unassembled WGS sequence"/>
</dbReference>
<dbReference type="EMBL" id="AKWZ02000011">
    <property type="protein sequence ID" value="EPG72665.1"/>
    <property type="molecule type" value="Genomic_DNA"/>
</dbReference>
<accession>S3V8C8</accession>
<evidence type="ECO:0000313" key="2">
    <source>
        <dbReference type="Proteomes" id="UP000014540"/>
    </source>
</evidence>
<dbReference type="STRING" id="1193011.LEP1GSC058_0864"/>
<evidence type="ECO:0000313" key="1">
    <source>
        <dbReference type="EMBL" id="EPG72665.1"/>
    </source>
</evidence>
<keyword evidence="2" id="KW-1185">Reference proteome</keyword>
<reference evidence="1" key="1">
    <citation type="submission" date="2013-04" db="EMBL/GenBank/DDBJ databases">
        <authorList>
            <person name="Harkins D.M."/>
            <person name="Durkin A.S."/>
            <person name="Selengut J.D."/>
            <person name="Sanka R."/>
            <person name="DePew J."/>
            <person name="Purushe J."/>
            <person name="Ahmed A."/>
            <person name="van der Linden H."/>
            <person name="Goris M.G.A."/>
            <person name="Hartskeerl R.A."/>
            <person name="Vinetz J.M."/>
            <person name="Sutton G.G."/>
            <person name="Nelson W.C."/>
            <person name="Fouts D.E."/>
        </authorList>
    </citation>
    <scope>NUCLEOTIDE SEQUENCE [LARGE SCALE GENOMIC DNA]</scope>
    <source>
        <strain evidence="1">BUT 6</strain>
    </source>
</reference>
<dbReference type="AlphaFoldDB" id="S3V8C8"/>
<comment type="caution">
    <text evidence="1">The sequence shown here is derived from an EMBL/GenBank/DDBJ whole genome shotgun (WGS) entry which is preliminary data.</text>
</comment>
<proteinExistence type="predicted"/>
<organism evidence="1 2">
    <name type="scientific">Leptospira fainei serovar Hurstbridge str. BUT 6</name>
    <dbReference type="NCBI Taxonomy" id="1193011"/>
    <lineage>
        <taxon>Bacteria</taxon>
        <taxon>Pseudomonadati</taxon>
        <taxon>Spirochaetota</taxon>
        <taxon>Spirochaetia</taxon>
        <taxon>Leptospirales</taxon>
        <taxon>Leptospiraceae</taxon>
        <taxon>Leptospira</taxon>
    </lineage>
</organism>
<protein>
    <submittedName>
        <fullName evidence="1">Uncharacterized protein</fullName>
    </submittedName>
</protein>
<name>S3V8C8_9LEPT</name>
<sequence length="82" mass="9293">MKKMFALCKELRTISEIQSLARLKIHEGKIEEFKRVVSQDKRRIIGRELCGTPTLKLALAFTGLLSEVFGLISHDVHSVLTL</sequence>